<feature type="transmembrane region" description="Helical" evidence="6">
    <location>
        <begin position="165"/>
        <end position="185"/>
    </location>
</feature>
<reference evidence="7" key="2">
    <citation type="submission" date="2021-04" db="EMBL/GenBank/DDBJ databases">
        <authorList>
            <person name="Gilroy R."/>
        </authorList>
    </citation>
    <scope>NUCLEOTIDE SEQUENCE</scope>
    <source>
        <strain evidence="7">ChiGjej1B1-98</strain>
    </source>
</reference>
<feature type="transmembrane region" description="Helical" evidence="6">
    <location>
        <begin position="217"/>
        <end position="238"/>
    </location>
</feature>
<keyword evidence="3 6" id="KW-0812">Transmembrane</keyword>
<feature type="transmembrane region" description="Helical" evidence="6">
    <location>
        <begin position="297"/>
        <end position="319"/>
    </location>
</feature>
<evidence type="ECO:0000256" key="5">
    <source>
        <dbReference type="ARBA" id="ARBA00023136"/>
    </source>
</evidence>
<comment type="subcellular location">
    <subcellularLocation>
        <location evidence="1">Cell membrane</location>
        <topology evidence="1">Multi-pass membrane protein</topology>
    </subcellularLocation>
</comment>
<proteinExistence type="predicted"/>
<dbReference type="EMBL" id="DXDC01000392">
    <property type="protein sequence ID" value="HIY67173.1"/>
    <property type="molecule type" value="Genomic_DNA"/>
</dbReference>
<dbReference type="InterPro" id="IPR043428">
    <property type="entry name" value="LivM-like"/>
</dbReference>
<dbReference type="GO" id="GO:0005886">
    <property type="term" value="C:plasma membrane"/>
    <property type="evidence" value="ECO:0007669"/>
    <property type="project" value="UniProtKB-SubCell"/>
</dbReference>
<feature type="transmembrane region" description="Helical" evidence="6">
    <location>
        <begin position="69"/>
        <end position="92"/>
    </location>
</feature>
<protein>
    <submittedName>
        <fullName evidence="7">Branched-chain amino acid ABC transporter permease</fullName>
    </submittedName>
</protein>
<dbReference type="Pfam" id="PF02653">
    <property type="entry name" value="BPD_transp_2"/>
    <property type="match status" value="1"/>
</dbReference>
<evidence type="ECO:0000313" key="7">
    <source>
        <dbReference type="EMBL" id="HIY67173.1"/>
    </source>
</evidence>
<evidence type="ECO:0000313" key="8">
    <source>
        <dbReference type="Proteomes" id="UP000824005"/>
    </source>
</evidence>
<feature type="transmembrane region" description="Helical" evidence="6">
    <location>
        <begin position="250"/>
        <end position="277"/>
    </location>
</feature>
<accession>A0A9D2CAV0</accession>
<dbReference type="Proteomes" id="UP000824005">
    <property type="component" value="Unassembled WGS sequence"/>
</dbReference>
<name>A0A9D2CAV0_9MICO</name>
<dbReference type="PANTHER" id="PTHR30482:SF10">
    <property type="entry name" value="HIGH-AFFINITY BRANCHED-CHAIN AMINO ACID TRANSPORT PROTEIN BRAE"/>
    <property type="match status" value="1"/>
</dbReference>
<dbReference type="PANTHER" id="PTHR30482">
    <property type="entry name" value="HIGH-AFFINITY BRANCHED-CHAIN AMINO ACID TRANSPORT SYSTEM PERMEASE"/>
    <property type="match status" value="1"/>
</dbReference>
<dbReference type="AlphaFoldDB" id="A0A9D2CAV0"/>
<gene>
    <name evidence="7" type="ORF">H9830_12960</name>
</gene>
<reference evidence="7" key="1">
    <citation type="journal article" date="2021" name="PeerJ">
        <title>Extensive microbial diversity within the chicken gut microbiome revealed by metagenomics and culture.</title>
        <authorList>
            <person name="Gilroy R."/>
            <person name="Ravi A."/>
            <person name="Getino M."/>
            <person name="Pursley I."/>
            <person name="Horton D.L."/>
            <person name="Alikhan N.F."/>
            <person name="Baker D."/>
            <person name="Gharbi K."/>
            <person name="Hall N."/>
            <person name="Watson M."/>
            <person name="Adriaenssens E.M."/>
            <person name="Foster-Nyarko E."/>
            <person name="Jarju S."/>
            <person name="Secka A."/>
            <person name="Antonio M."/>
            <person name="Oren A."/>
            <person name="Chaudhuri R.R."/>
            <person name="La Ragione R."/>
            <person name="Hildebrand F."/>
            <person name="Pallen M.J."/>
        </authorList>
    </citation>
    <scope>NUCLEOTIDE SEQUENCE</scope>
    <source>
        <strain evidence="7">ChiGjej1B1-98</strain>
    </source>
</reference>
<comment type="caution">
    <text evidence="7">The sequence shown here is derived from an EMBL/GenBank/DDBJ whole genome shotgun (WGS) entry which is preliminary data.</text>
</comment>
<sequence length="335" mass="35790">MDILTPFLLAFVDSTSAAFALAAIGLGVHFGYAGLLNFGQAGFMAIGAYGFAIWTTMAAPTTNWGWPPAASFISAVIVGLVAASIYAFVLGIPTLRLRGDYLAIVTIAAAEIVRYTVRTTELTPITGGSQGLTGAAIKTDIQAINPLPPGQYGFWIFNAGAYDTWIRILAWALVAIALVVVWMLFRSPWGRVVKGIREDEDAVRSLGKNVFNYKMQVLILGGVLGALGGIMYVMPRALQPDFFAAPTTFYLWTALLLGGAATVFGPVIGAILFWATLNGVRAVIRLLHDVGVFGDITATQAAQLAFVFVGFALILLVVFRPQGIFGNKKELSFNV</sequence>
<feature type="transmembrane region" description="Helical" evidence="6">
    <location>
        <begin position="6"/>
        <end position="28"/>
    </location>
</feature>
<evidence type="ECO:0000256" key="2">
    <source>
        <dbReference type="ARBA" id="ARBA00022475"/>
    </source>
</evidence>
<keyword evidence="4 6" id="KW-1133">Transmembrane helix</keyword>
<keyword evidence="2" id="KW-1003">Cell membrane</keyword>
<dbReference type="CDD" id="cd06581">
    <property type="entry name" value="TM_PBP1_LivM_like"/>
    <property type="match status" value="1"/>
</dbReference>
<feature type="transmembrane region" description="Helical" evidence="6">
    <location>
        <begin position="35"/>
        <end position="57"/>
    </location>
</feature>
<evidence type="ECO:0000256" key="4">
    <source>
        <dbReference type="ARBA" id="ARBA00022989"/>
    </source>
</evidence>
<evidence type="ECO:0000256" key="3">
    <source>
        <dbReference type="ARBA" id="ARBA00022692"/>
    </source>
</evidence>
<dbReference type="GO" id="GO:0015658">
    <property type="term" value="F:branched-chain amino acid transmembrane transporter activity"/>
    <property type="evidence" value="ECO:0007669"/>
    <property type="project" value="InterPro"/>
</dbReference>
<evidence type="ECO:0000256" key="6">
    <source>
        <dbReference type="SAM" id="Phobius"/>
    </source>
</evidence>
<evidence type="ECO:0000256" key="1">
    <source>
        <dbReference type="ARBA" id="ARBA00004651"/>
    </source>
</evidence>
<keyword evidence="5 6" id="KW-0472">Membrane</keyword>
<dbReference type="InterPro" id="IPR001851">
    <property type="entry name" value="ABC_transp_permease"/>
</dbReference>
<organism evidence="7 8">
    <name type="scientific">Candidatus Agrococcus pullicola</name>
    <dbReference type="NCBI Taxonomy" id="2838429"/>
    <lineage>
        <taxon>Bacteria</taxon>
        <taxon>Bacillati</taxon>
        <taxon>Actinomycetota</taxon>
        <taxon>Actinomycetes</taxon>
        <taxon>Micrococcales</taxon>
        <taxon>Microbacteriaceae</taxon>
        <taxon>Agrococcus</taxon>
    </lineage>
</organism>